<comment type="caution">
    <text evidence="1">The sequence shown here is derived from an EMBL/GenBank/DDBJ whole genome shotgun (WGS) entry which is preliminary data.</text>
</comment>
<gene>
    <name evidence="1" type="ORF">H0235_004057</name>
</gene>
<name>A0A834PCZ8_VESPE</name>
<protein>
    <submittedName>
        <fullName evidence="1">Uncharacterized protein</fullName>
    </submittedName>
</protein>
<evidence type="ECO:0000313" key="1">
    <source>
        <dbReference type="EMBL" id="KAF7435866.1"/>
    </source>
</evidence>
<reference evidence="1" key="1">
    <citation type="journal article" date="2020" name="G3 (Bethesda)">
        <title>High-Quality Assemblies for Three Invasive Social Wasps from the &lt;i&gt;Vespula&lt;/i&gt; Genus.</title>
        <authorList>
            <person name="Harrop T.W.R."/>
            <person name="Guhlin J."/>
            <person name="McLaughlin G.M."/>
            <person name="Permina E."/>
            <person name="Stockwell P."/>
            <person name="Gilligan J."/>
            <person name="Le Lec M.F."/>
            <person name="Gruber M.A.M."/>
            <person name="Quinn O."/>
            <person name="Lovegrove M."/>
            <person name="Duncan E.J."/>
            <person name="Remnant E.J."/>
            <person name="Van Eeckhoven J."/>
            <person name="Graham B."/>
            <person name="Knapp R.A."/>
            <person name="Langford K.W."/>
            <person name="Kronenberg Z."/>
            <person name="Press M.O."/>
            <person name="Eacker S.M."/>
            <person name="Wilson-Rankin E.E."/>
            <person name="Purcell J."/>
            <person name="Lester P.J."/>
            <person name="Dearden P.K."/>
        </authorList>
    </citation>
    <scope>NUCLEOTIDE SEQUENCE</scope>
    <source>
        <strain evidence="1">Volc-1</strain>
    </source>
</reference>
<accession>A0A834PCZ8</accession>
<sequence length="69" mass="8026">MRLGLGLRLRLLRFRLNLRVGIWVVAELSQRNFRLEMTEKVTAFRTPSMSLRPHHYDVGNDEAATTTDV</sequence>
<proteinExistence type="predicted"/>
<evidence type="ECO:0000313" key="2">
    <source>
        <dbReference type="Proteomes" id="UP000600918"/>
    </source>
</evidence>
<keyword evidence="2" id="KW-1185">Reference proteome</keyword>
<dbReference type="AlphaFoldDB" id="A0A834PCZ8"/>
<organism evidence="1 2">
    <name type="scientific">Vespula pensylvanica</name>
    <name type="common">Western yellow jacket</name>
    <name type="synonym">Wasp</name>
    <dbReference type="NCBI Taxonomy" id="30213"/>
    <lineage>
        <taxon>Eukaryota</taxon>
        <taxon>Metazoa</taxon>
        <taxon>Ecdysozoa</taxon>
        <taxon>Arthropoda</taxon>
        <taxon>Hexapoda</taxon>
        <taxon>Insecta</taxon>
        <taxon>Pterygota</taxon>
        <taxon>Neoptera</taxon>
        <taxon>Endopterygota</taxon>
        <taxon>Hymenoptera</taxon>
        <taxon>Apocrita</taxon>
        <taxon>Aculeata</taxon>
        <taxon>Vespoidea</taxon>
        <taxon>Vespidae</taxon>
        <taxon>Vespinae</taxon>
        <taxon>Vespula</taxon>
    </lineage>
</organism>
<dbReference type="EMBL" id="JACSDY010000002">
    <property type="protein sequence ID" value="KAF7435866.1"/>
    <property type="molecule type" value="Genomic_DNA"/>
</dbReference>
<dbReference type="Proteomes" id="UP000600918">
    <property type="component" value="Unassembled WGS sequence"/>
</dbReference>